<evidence type="ECO:0000256" key="2">
    <source>
        <dbReference type="SAM" id="SignalP"/>
    </source>
</evidence>
<dbReference type="AlphaFoldDB" id="A2FRB0"/>
<feature type="chain" id="PRO_5002643805" evidence="2">
    <location>
        <begin position="21"/>
        <end position="157"/>
    </location>
</feature>
<organism evidence="3 4">
    <name type="scientific">Trichomonas vaginalis (strain ATCC PRA-98 / G3)</name>
    <dbReference type="NCBI Taxonomy" id="412133"/>
    <lineage>
        <taxon>Eukaryota</taxon>
        <taxon>Metamonada</taxon>
        <taxon>Parabasalia</taxon>
        <taxon>Trichomonadida</taxon>
        <taxon>Trichomonadidae</taxon>
        <taxon>Trichomonas</taxon>
    </lineage>
</organism>
<evidence type="ECO:0000313" key="3">
    <source>
        <dbReference type="EMBL" id="EAX92551.1"/>
    </source>
</evidence>
<dbReference type="RefSeq" id="XP_001305481.1">
    <property type="nucleotide sequence ID" value="XM_001305480.1"/>
</dbReference>
<proteinExistence type="predicted"/>
<dbReference type="InParanoid" id="A2FRB0"/>
<dbReference type="EMBL" id="DS113960">
    <property type="protein sequence ID" value="EAX92551.1"/>
    <property type="molecule type" value="Genomic_DNA"/>
</dbReference>
<feature type="region of interest" description="Disordered" evidence="1">
    <location>
        <begin position="129"/>
        <end position="157"/>
    </location>
</feature>
<dbReference type="VEuPathDB" id="TrichDB:TVAGG3_0449190"/>
<gene>
    <name evidence="3" type="ORF">TVAG_361920</name>
</gene>
<feature type="signal peptide" evidence="2">
    <location>
        <begin position="1"/>
        <end position="20"/>
    </location>
</feature>
<reference evidence="3" key="2">
    <citation type="journal article" date="2007" name="Science">
        <title>Draft genome sequence of the sexually transmitted pathogen Trichomonas vaginalis.</title>
        <authorList>
            <person name="Carlton J.M."/>
            <person name="Hirt R.P."/>
            <person name="Silva J.C."/>
            <person name="Delcher A.L."/>
            <person name="Schatz M."/>
            <person name="Zhao Q."/>
            <person name="Wortman J.R."/>
            <person name="Bidwell S.L."/>
            <person name="Alsmark U.C.M."/>
            <person name="Besteiro S."/>
            <person name="Sicheritz-Ponten T."/>
            <person name="Noel C.J."/>
            <person name="Dacks J.B."/>
            <person name="Foster P.G."/>
            <person name="Simillion C."/>
            <person name="Van de Peer Y."/>
            <person name="Miranda-Saavedra D."/>
            <person name="Barton G.J."/>
            <person name="Westrop G.D."/>
            <person name="Mueller S."/>
            <person name="Dessi D."/>
            <person name="Fiori P.L."/>
            <person name="Ren Q."/>
            <person name="Paulsen I."/>
            <person name="Zhang H."/>
            <person name="Bastida-Corcuera F.D."/>
            <person name="Simoes-Barbosa A."/>
            <person name="Brown M.T."/>
            <person name="Hayes R.D."/>
            <person name="Mukherjee M."/>
            <person name="Okumura C.Y."/>
            <person name="Schneider R."/>
            <person name="Smith A.J."/>
            <person name="Vanacova S."/>
            <person name="Villalvazo M."/>
            <person name="Haas B.J."/>
            <person name="Pertea M."/>
            <person name="Feldblyum T.V."/>
            <person name="Utterback T.R."/>
            <person name="Shu C.L."/>
            <person name="Osoegawa K."/>
            <person name="de Jong P.J."/>
            <person name="Hrdy I."/>
            <person name="Horvathova L."/>
            <person name="Zubacova Z."/>
            <person name="Dolezal P."/>
            <person name="Malik S.B."/>
            <person name="Logsdon J.M. Jr."/>
            <person name="Henze K."/>
            <person name="Gupta A."/>
            <person name="Wang C.C."/>
            <person name="Dunne R.L."/>
            <person name="Upcroft J.A."/>
            <person name="Upcroft P."/>
            <person name="White O."/>
            <person name="Salzberg S.L."/>
            <person name="Tang P."/>
            <person name="Chiu C.-H."/>
            <person name="Lee Y.-S."/>
            <person name="Embley T.M."/>
            <person name="Coombs G.H."/>
            <person name="Mottram J.C."/>
            <person name="Tachezy J."/>
            <person name="Fraser-Liggett C.M."/>
            <person name="Johnson P.J."/>
        </authorList>
    </citation>
    <scope>NUCLEOTIDE SEQUENCE [LARGE SCALE GENOMIC DNA]</scope>
    <source>
        <strain evidence="3">G3</strain>
    </source>
</reference>
<evidence type="ECO:0000256" key="1">
    <source>
        <dbReference type="SAM" id="MobiDB-lite"/>
    </source>
</evidence>
<protein>
    <submittedName>
        <fullName evidence="3">Uncharacterized protein</fullName>
    </submittedName>
</protein>
<feature type="compositionally biased region" description="Polar residues" evidence="1">
    <location>
        <begin position="129"/>
        <end position="141"/>
    </location>
</feature>
<dbReference type="VEuPathDB" id="TrichDB:TVAG_361920"/>
<dbReference type="Proteomes" id="UP000001542">
    <property type="component" value="Unassembled WGS sequence"/>
</dbReference>
<reference evidence="3" key="1">
    <citation type="submission" date="2006-10" db="EMBL/GenBank/DDBJ databases">
        <authorList>
            <person name="Amadeo P."/>
            <person name="Zhao Q."/>
            <person name="Wortman J."/>
            <person name="Fraser-Liggett C."/>
            <person name="Carlton J."/>
        </authorList>
    </citation>
    <scope>NUCLEOTIDE SEQUENCE</scope>
    <source>
        <strain evidence="3">G3</strain>
    </source>
</reference>
<dbReference type="KEGG" id="tva:4750263"/>
<accession>A2FRB0</accession>
<keyword evidence="2" id="KW-0732">Signal</keyword>
<name>A2FRB0_TRIV3</name>
<evidence type="ECO:0000313" key="4">
    <source>
        <dbReference type="Proteomes" id="UP000001542"/>
    </source>
</evidence>
<sequence>MILFLLVLAILILILALSGALTILYNDCIDAIFKPRPAVKTITPRTQPSTSTLHHYTEEIKNSKPIVQRNQIVTRTLPRFSNNEFELLKGTIERGRAEEIPEIPIPSYFQPLPPHYNNKITPTGFNYTPSSISSNQINNYAFKNPPPQSDHDNQKTK</sequence>
<keyword evidence="4" id="KW-1185">Reference proteome</keyword>